<gene>
    <name evidence="3" type="ORF">ACAT0790_LOCUS55637</name>
</gene>
<protein>
    <submittedName>
        <fullName evidence="3">Uncharacterized protein</fullName>
    </submittedName>
</protein>
<evidence type="ECO:0000313" key="3">
    <source>
        <dbReference type="EMBL" id="CAD9178865.1"/>
    </source>
</evidence>
<organism evidence="3">
    <name type="scientific">Alexandrium catenella</name>
    <name type="common">Red tide dinoflagellate</name>
    <name type="synonym">Gonyaulax catenella</name>
    <dbReference type="NCBI Taxonomy" id="2925"/>
    <lineage>
        <taxon>Eukaryota</taxon>
        <taxon>Sar</taxon>
        <taxon>Alveolata</taxon>
        <taxon>Dinophyceae</taxon>
        <taxon>Gonyaulacales</taxon>
        <taxon>Pyrocystaceae</taxon>
        <taxon>Alexandrium</taxon>
    </lineage>
</organism>
<feature type="region of interest" description="Disordered" evidence="1">
    <location>
        <begin position="1"/>
        <end position="28"/>
    </location>
</feature>
<reference evidence="3" key="1">
    <citation type="submission" date="2021-01" db="EMBL/GenBank/DDBJ databases">
        <authorList>
            <person name="Corre E."/>
            <person name="Pelletier E."/>
            <person name="Niang G."/>
            <person name="Scheremetjew M."/>
            <person name="Finn R."/>
            <person name="Kale V."/>
            <person name="Holt S."/>
            <person name="Cochrane G."/>
            <person name="Meng A."/>
            <person name="Brown T."/>
            <person name="Cohen L."/>
        </authorList>
    </citation>
    <scope>NUCLEOTIDE SEQUENCE</scope>
    <source>
        <strain evidence="3">OF101</strain>
    </source>
</reference>
<feature type="transmembrane region" description="Helical" evidence="2">
    <location>
        <begin position="35"/>
        <end position="53"/>
    </location>
</feature>
<keyword evidence="2" id="KW-0812">Transmembrane</keyword>
<evidence type="ECO:0000256" key="2">
    <source>
        <dbReference type="SAM" id="Phobius"/>
    </source>
</evidence>
<keyword evidence="2" id="KW-1133">Transmembrane helix</keyword>
<evidence type="ECO:0000256" key="1">
    <source>
        <dbReference type="SAM" id="MobiDB-lite"/>
    </source>
</evidence>
<sequence length="189" mass="19356">MGGSVSAPRSLSTSGCRTATAATAPSGCRRKHSSLTALGLLFALFAAVSYAFVAPPVSGLRGGMHGRRVEGLAQGGLQTAGRQAQASGAVAPQASAAAAPLAGATAQGSQQRSRTPATSLAASWLPSLPQTCEDDYECNDGKANFPLQCCELPLLGKFCCEPDDFRPAPSSLAPVLLPVPVEDDSWQQR</sequence>
<proteinExistence type="predicted"/>
<name>A0A7S1RXY4_ALECA</name>
<keyword evidence="2" id="KW-0472">Membrane</keyword>
<feature type="compositionally biased region" description="Polar residues" evidence="1">
    <location>
        <begin position="7"/>
        <end position="23"/>
    </location>
</feature>
<dbReference type="AlphaFoldDB" id="A0A7S1RXY4"/>
<accession>A0A7S1RXY4</accession>
<dbReference type="EMBL" id="HBGE01093419">
    <property type="protein sequence ID" value="CAD9178865.1"/>
    <property type="molecule type" value="Transcribed_RNA"/>
</dbReference>